<accession>A0A285NBG9</accession>
<evidence type="ECO:0000313" key="2">
    <source>
        <dbReference type="Proteomes" id="UP000219453"/>
    </source>
</evidence>
<proteinExistence type="predicted"/>
<dbReference type="AlphaFoldDB" id="A0A285NBG9"/>
<name>A0A285NBG9_NATPI</name>
<organism evidence="1 2">
    <name type="scientific">Natronoarchaeum philippinense</name>
    <dbReference type="NCBI Taxonomy" id="558529"/>
    <lineage>
        <taxon>Archaea</taxon>
        <taxon>Methanobacteriati</taxon>
        <taxon>Methanobacteriota</taxon>
        <taxon>Stenosarchaea group</taxon>
        <taxon>Halobacteria</taxon>
        <taxon>Halobacteriales</taxon>
        <taxon>Natronoarchaeaceae</taxon>
    </lineage>
</organism>
<reference evidence="2" key="1">
    <citation type="submission" date="2017-09" db="EMBL/GenBank/DDBJ databases">
        <authorList>
            <person name="Varghese N."/>
            <person name="Submissions S."/>
        </authorList>
    </citation>
    <scope>NUCLEOTIDE SEQUENCE [LARGE SCALE GENOMIC DNA]</scope>
    <source>
        <strain evidence="2">DSM 27208</strain>
    </source>
</reference>
<keyword evidence="2" id="KW-1185">Reference proteome</keyword>
<dbReference type="EMBL" id="OBEJ01000001">
    <property type="protein sequence ID" value="SNZ06769.1"/>
    <property type="molecule type" value="Genomic_DNA"/>
</dbReference>
<evidence type="ECO:0000313" key="1">
    <source>
        <dbReference type="EMBL" id="SNZ06769.1"/>
    </source>
</evidence>
<dbReference type="RefSeq" id="WP_097008205.1">
    <property type="nucleotide sequence ID" value="NZ_OBEJ01000001.1"/>
</dbReference>
<sequence>MWKSSEKKVVWYPDDDEFDGPSADDDELKKSLLYHEASLSQITTQTDDEISSDVEANLRQMGYL</sequence>
<dbReference type="Proteomes" id="UP000219453">
    <property type="component" value="Unassembled WGS sequence"/>
</dbReference>
<gene>
    <name evidence="1" type="ORF">SAMN06269185_1281</name>
</gene>
<protein>
    <submittedName>
        <fullName evidence="1">Uncharacterized protein</fullName>
    </submittedName>
</protein>